<keyword evidence="1" id="KW-0175">Coiled coil</keyword>
<dbReference type="AlphaFoldDB" id="X1DI92"/>
<dbReference type="PROSITE" id="PS50113">
    <property type="entry name" value="PAC"/>
    <property type="match status" value="1"/>
</dbReference>
<evidence type="ECO:0000313" key="3">
    <source>
        <dbReference type="EMBL" id="GAH19927.1"/>
    </source>
</evidence>
<name>X1DI92_9ZZZZ</name>
<evidence type="ECO:0000256" key="1">
    <source>
        <dbReference type="SAM" id="Coils"/>
    </source>
</evidence>
<reference evidence="3" key="1">
    <citation type="journal article" date="2014" name="Front. Microbiol.">
        <title>High frequency of phylogenetically diverse reductive dehalogenase-homologous genes in deep subseafloor sedimentary metagenomes.</title>
        <authorList>
            <person name="Kawai M."/>
            <person name="Futagami T."/>
            <person name="Toyoda A."/>
            <person name="Takaki Y."/>
            <person name="Nishi S."/>
            <person name="Hori S."/>
            <person name="Arai W."/>
            <person name="Tsubouchi T."/>
            <person name="Morono Y."/>
            <person name="Uchiyama I."/>
            <person name="Ito T."/>
            <person name="Fujiyama A."/>
            <person name="Inagaki F."/>
            <person name="Takami H."/>
        </authorList>
    </citation>
    <scope>NUCLEOTIDE SEQUENCE</scope>
    <source>
        <strain evidence="3">Expedition CK06-06</strain>
    </source>
</reference>
<feature type="domain" description="PAC" evidence="2">
    <location>
        <begin position="1"/>
        <end position="26"/>
    </location>
</feature>
<dbReference type="InterPro" id="IPR035965">
    <property type="entry name" value="PAS-like_dom_sf"/>
</dbReference>
<organism evidence="3">
    <name type="scientific">marine sediment metagenome</name>
    <dbReference type="NCBI Taxonomy" id="412755"/>
    <lineage>
        <taxon>unclassified sequences</taxon>
        <taxon>metagenomes</taxon>
        <taxon>ecological metagenomes</taxon>
    </lineage>
</organism>
<dbReference type="InterPro" id="IPR000700">
    <property type="entry name" value="PAS-assoc_C"/>
</dbReference>
<sequence>MEKKIGFYSLTRDITERKNWEQKLSESEEKYRHLFESCPYSIGLLDLKGNLIDC</sequence>
<dbReference type="Gene3D" id="3.30.450.20">
    <property type="entry name" value="PAS domain"/>
    <property type="match status" value="1"/>
</dbReference>
<accession>X1DI92</accession>
<proteinExistence type="predicted"/>
<protein>
    <recommendedName>
        <fullName evidence="2">PAC domain-containing protein</fullName>
    </recommendedName>
</protein>
<comment type="caution">
    <text evidence="3">The sequence shown here is derived from an EMBL/GenBank/DDBJ whole genome shotgun (WGS) entry which is preliminary data.</text>
</comment>
<dbReference type="EMBL" id="BARU01004363">
    <property type="protein sequence ID" value="GAH19927.1"/>
    <property type="molecule type" value="Genomic_DNA"/>
</dbReference>
<feature type="coiled-coil region" evidence="1">
    <location>
        <begin position="10"/>
        <end position="37"/>
    </location>
</feature>
<dbReference type="SUPFAM" id="SSF55785">
    <property type="entry name" value="PYP-like sensor domain (PAS domain)"/>
    <property type="match status" value="1"/>
</dbReference>
<evidence type="ECO:0000259" key="2">
    <source>
        <dbReference type="PROSITE" id="PS50113"/>
    </source>
</evidence>
<feature type="non-terminal residue" evidence="3">
    <location>
        <position position="54"/>
    </location>
</feature>
<gene>
    <name evidence="3" type="ORF">S03H2_08824</name>
</gene>